<organism evidence="2 3">
    <name type="scientific">Candidatus Nitrososphaera evergladensis SR1</name>
    <dbReference type="NCBI Taxonomy" id="1459636"/>
    <lineage>
        <taxon>Archaea</taxon>
        <taxon>Nitrososphaerota</taxon>
        <taxon>Nitrososphaeria</taxon>
        <taxon>Nitrososphaerales</taxon>
        <taxon>Nitrososphaeraceae</taxon>
        <taxon>Nitrososphaera</taxon>
    </lineage>
</organism>
<accession>A0A075MVK9</accession>
<evidence type="ECO:0000256" key="1">
    <source>
        <dbReference type="SAM" id="Phobius"/>
    </source>
</evidence>
<sequence>MLGQLFLKICAGSPMCGPVDYQMVLLVLTAVIGSASVGLIGFQRFRKAKPATFS</sequence>
<dbReference type="Proteomes" id="UP000028194">
    <property type="component" value="Chromosome"/>
</dbReference>
<keyword evidence="1" id="KW-0472">Membrane</keyword>
<dbReference type="HOGENOM" id="CLU_3038864_0_0_2"/>
<keyword evidence="3" id="KW-1185">Reference proteome</keyword>
<dbReference type="AlphaFoldDB" id="A0A075MVK9"/>
<dbReference type="GeneID" id="43502599"/>
<keyword evidence="1" id="KW-1133">Transmembrane helix</keyword>
<feature type="transmembrane region" description="Helical" evidence="1">
    <location>
        <begin position="23"/>
        <end position="42"/>
    </location>
</feature>
<reference evidence="2 3" key="1">
    <citation type="journal article" date="2014" name="PLoS ONE">
        <title>Genome Sequence of Candidatus Nitrososphaera evergladensis from Group I.1b Enriched from Everglades Soil Reveals Novel Genomic Features of the Ammonia-Oxidizing Archaea.</title>
        <authorList>
            <person name="Zhalnina K.V."/>
            <person name="Dias R."/>
            <person name="Leonard M.T."/>
            <person name="Dorr de Quadros P."/>
            <person name="Camargo F.A."/>
            <person name="Drew J.C."/>
            <person name="Farmerie W.G."/>
            <person name="Daroub S.H."/>
            <person name="Triplett E.W."/>
        </authorList>
    </citation>
    <scope>NUCLEOTIDE SEQUENCE [LARGE SCALE GENOMIC DNA]</scope>
    <source>
        <strain evidence="2 3">SR1</strain>
    </source>
</reference>
<gene>
    <name evidence="2" type="ORF">NTE_01239</name>
</gene>
<proteinExistence type="predicted"/>
<keyword evidence="1" id="KW-0812">Transmembrane</keyword>
<dbReference type="EMBL" id="CP007174">
    <property type="protein sequence ID" value="AIF83309.1"/>
    <property type="molecule type" value="Genomic_DNA"/>
</dbReference>
<name>A0A075MVK9_9ARCH</name>
<evidence type="ECO:0000313" key="3">
    <source>
        <dbReference type="Proteomes" id="UP000028194"/>
    </source>
</evidence>
<protein>
    <submittedName>
        <fullName evidence="2">Uncharacterized protein</fullName>
    </submittedName>
</protein>
<evidence type="ECO:0000313" key="2">
    <source>
        <dbReference type="EMBL" id="AIF83309.1"/>
    </source>
</evidence>
<dbReference type="KEGG" id="nev:NTE_01239"/>
<dbReference type="RefSeq" id="WP_158385151.1">
    <property type="nucleotide sequence ID" value="NZ_CP007174.1"/>
</dbReference>